<dbReference type="InterPro" id="IPR018608">
    <property type="entry name" value="Gti1/Pac2"/>
</dbReference>
<evidence type="ECO:0008006" key="5">
    <source>
        <dbReference type="Google" id="ProtNLM"/>
    </source>
</evidence>
<dbReference type="Proteomes" id="UP000267821">
    <property type="component" value="Unassembled WGS sequence"/>
</dbReference>
<evidence type="ECO:0000256" key="1">
    <source>
        <dbReference type="ARBA" id="ARBA00008359"/>
    </source>
</evidence>
<sequence>MNLNNTYGHRDRSSPSGSELKPTTMAAIYNTKDALLLVQRCIEGRLLPILRRPHDRERLDLVKAGNVFVYNEADSGIKRWTDGINWSPSRILNNFLVYRELDKAFAPGEKKKATKRPKRYSPYDRNSPGRHQNSLNETEEIFVADASRKLTRDEERRLVGSLNDSYHFKVDGLIKKTFSITFREHVYHVVWYFSYLSFIDGGLSSPSDIYPHDAIYDEFLKDQSFRVPIDQFGI</sequence>
<accession>A0A3N4L7H1</accession>
<feature type="non-terminal residue" evidence="3">
    <location>
        <position position="234"/>
    </location>
</feature>
<dbReference type="PANTHER" id="PTHR28027">
    <property type="entry name" value="TRANSCRIPTIONAL REGULATOR MIT1"/>
    <property type="match status" value="1"/>
</dbReference>
<dbReference type="AlphaFoldDB" id="A0A3N4L7H1"/>
<organism evidence="3 4">
    <name type="scientific">Terfezia boudieri ATCC MYA-4762</name>
    <dbReference type="NCBI Taxonomy" id="1051890"/>
    <lineage>
        <taxon>Eukaryota</taxon>
        <taxon>Fungi</taxon>
        <taxon>Dikarya</taxon>
        <taxon>Ascomycota</taxon>
        <taxon>Pezizomycotina</taxon>
        <taxon>Pezizomycetes</taxon>
        <taxon>Pezizales</taxon>
        <taxon>Pezizaceae</taxon>
        <taxon>Terfezia</taxon>
    </lineage>
</organism>
<dbReference type="InParanoid" id="A0A3N4L7H1"/>
<proteinExistence type="inferred from homology"/>
<evidence type="ECO:0000313" key="3">
    <source>
        <dbReference type="EMBL" id="RPB18536.1"/>
    </source>
</evidence>
<reference evidence="3 4" key="1">
    <citation type="journal article" date="2018" name="Nat. Ecol. Evol.">
        <title>Pezizomycetes genomes reveal the molecular basis of ectomycorrhizal truffle lifestyle.</title>
        <authorList>
            <person name="Murat C."/>
            <person name="Payen T."/>
            <person name="Noel B."/>
            <person name="Kuo A."/>
            <person name="Morin E."/>
            <person name="Chen J."/>
            <person name="Kohler A."/>
            <person name="Krizsan K."/>
            <person name="Balestrini R."/>
            <person name="Da Silva C."/>
            <person name="Montanini B."/>
            <person name="Hainaut M."/>
            <person name="Levati E."/>
            <person name="Barry K.W."/>
            <person name="Belfiori B."/>
            <person name="Cichocki N."/>
            <person name="Clum A."/>
            <person name="Dockter R.B."/>
            <person name="Fauchery L."/>
            <person name="Guy J."/>
            <person name="Iotti M."/>
            <person name="Le Tacon F."/>
            <person name="Lindquist E.A."/>
            <person name="Lipzen A."/>
            <person name="Malagnac F."/>
            <person name="Mello A."/>
            <person name="Molinier V."/>
            <person name="Miyauchi S."/>
            <person name="Poulain J."/>
            <person name="Riccioni C."/>
            <person name="Rubini A."/>
            <person name="Sitrit Y."/>
            <person name="Splivallo R."/>
            <person name="Traeger S."/>
            <person name="Wang M."/>
            <person name="Zifcakova L."/>
            <person name="Wipf D."/>
            <person name="Zambonelli A."/>
            <person name="Paolocci F."/>
            <person name="Nowrousian M."/>
            <person name="Ottonello S."/>
            <person name="Baldrian P."/>
            <person name="Spatafora J.W."/>
            <person name="Henrissat B."/>
            <person name="Nagy L.G."/>
            <person name="Aury J.M."/>
            <person name="Wincker P."/>
            <person name="Grigoriev I.V."/>
            <person name="Bonfante P."/>
            <person name="Martin F.M."/>
        </authorList>
    </citation>
    <scope>NUCLEOTIDE SEQUENCE [LARGE SCALE GENOMIC DNA]</scope>
    <source>
        <strain evidence="3 4">ATCC MYA-4762</strain>
    </source>
</reference>
<dbReference type="EMBL" id="ML121623">
    <property type="protein sequence ID" value="RPB18536.1"/>
    <property type="molecule type" value="Genomic_DNA"/>
</dbReference>
<feature type="region of interest" description="Disordered" evidence="2">
    <location>
        <begin position="1"/>
        <end position="21"/>
    </location>
</feature>
<dbReference type="GO" id="GO:0003677">
    <property type="term" value="F:DNA binding"/>
    <property type="evidence" value="ECO:0007669"/>
    <property type="project" value="TreeGrafter"/>
</dbReference>
<gene>
    <name evidence="3" type="ORF">L211DRAFT_796517</name>
</gene>
<protein>
    <recommendedName>
        <fullName evidence="5">Camp independent regulatory protein</fullName>
    </recommendedName>
</protein>
<comment type="similarity">
    <text evidence="1">Belongs to the MIT1/WOR1 family.</text>
</comment>
<keyword evidence="4" id="KW-1185">Reference proteome</keyword>
<feature type="region of interest" description="Disordered" evidence="2">
    <location>
        <begin position="109"/>
        <end position="134"/>
    </location>
</feature>
<name>A0A3N4L7H1_9PEZI</name>
<dbReference type="Pfam" id="PF09729">
    <property type="entry name" value="Gti1_Pac2"/>
    <property type="match status" value="1"/>
</dbReference>
<evidence type="ECO:0000256" key="2">
    <source>
        <dbReference type="SAM" id="MobiDB-lite"/>
    </source>
</evidence>
<dbReference type="PANTHER" id="PTHR28027:SF2">
    <property type="entry name" value="TRANSCRIPTIONAL REGULATOR MIT1"/>
    <property type="match status" value="1"/>
</dbReference>
<dbReference type="OrthoDB" id="5319641at2759"/>
<evidence type="ECO:0000313" key="4">
    <source>
        <dbReference type="Proteomes" id="UP000267821"/>
    </source>
</evidence>